<dbReference type="Pfam" id="PF18758">
    <property type="entry name" value="KDZ"/>
    <property type="match status" value="1"/>
</dbReference>
<name>F8QHH7_SERL3</name>
<proteinExistence type="predicted"/>
<evidence type="ECO:0000313" key="2">
    <source>
        <dbReference type="Proteomes" id="UP000008063"/>
    </source>
</evidence>
<gene>
    <name evidence="1" type="ORF">SERLA73DRAFT_157116</name>
</gene>
<accession>F8QHH7</accession>
<dbReference type="Proteomes" id="UP000008063">
    <property type="component" value="Unassembled WGS sequence"/>
</dbReference>
<dbReference type="AlphaFoldDB" id="F8QHH7"/>
<dbReference type="InterPro" id="IPR040521">
    <property type="entry name" value="KDZ"/>
</dbReference>
<dbReference type="InParanoid" id="F8QHH7"/>
<sequence>MPMKILTGLSLCKTSWITPESDVAYTHICRLVWSLALDVLKNLPQGGKLSWFEDNNDGDEINMEQILDGSEALDISHAGIGQGFLADYWRDSQSRAAESTGHIKIKVVNDYRDNSIFLLSCTEIICTSMPRNPHFFIQAFIKTLVDLHGALVNDWVLKALRCDLPDWRLKHACLACIYILKGKAPLQFQLLYTMDDNNSLKRVIRHTPTDHNDDGPGQPCEFPTTQKVYGDCYLSRAYVNKWANDALQDLAEETASVAGFCLIIADMVQSAELAKHPLAVVEKLFDAFGDGLAGGFDNNFHLGNVHSNALALLVHYSSVFHCKQAITLYFEQNDTFEIYQNLNILVTGPVNLACAMQDLEVTESLFETWKKKQYLNSLWKEPQDETLKMEYLELLIELRDKEQKLNATLEITFNITASAMSWSTQKIKTAWHAATPWKNSTRSWKGFIK</sequence>
<protein>
    <submittedName>
        <fullName evidence="1">Uncharacterized protein</fullName>
    </submittedName>
</protein>
<reference evidence="2" key="1">
    <citation type="journal article" date="2011" name="Science">
        <title>The plant cell wall-decomposing machinery underlies the functional diversity of forest fungi.</title>
        <authorList>
            <person name="Eastwood D.C."/>
            <person name="Floudas D."/>
            <person name="Binder M."/>
            <person name="Majcherczyk A."/>
            <person name="Schneider P."/>
            <person name="Aerts A."/>
            <person name="Asiegbu F.O."/>
            <person name="Baker S.E."/>
            <person name="Barry K."/>
            <person name="Bendiksby M."/>
            <person name="Blumentritt M."/>
            <person name="Coutinho P.M."/>
            <person name="Cullen D."/>
            <person name="de Vries R.P."/>
            <person name="Gathman A."/>
            <person name="Goodell B."/>
            <person name="Henrissat B."/>
            <person name="Ihrmark K."/>
            <person name="Kauserud H."/>
            <person name="Kohler A."/>
            <person name="LaButti K."/>
            <person name="Lapidus A."/>
            <person name="Lavin J.L."/>
            <person name="Lee Y.-H."/>
            <person name="Lindquist E."/>
            <person name="Lilly W."/>
            <person name="Lucas S."/>
            <person name="Morin E."/>
            <person name="Murat C."/>
            <person name="Oguiza J.A."/>
            <person name="Park J."/>
            <person name="Pisabarro A.G."/>
            <person name="Riley R."/>
            <person name="Rosling A."/>
            <person name="Salamov A."/>
            <person name="Schmidt O."/>
            <person name="Schmutz J."/>
            <person name="Skrede I."/>
            <person name="Stenlid J."/>
            <person name="Wiebenga A."/>
            <person name="Xie X."/>
            <person name="Kuees U."/>
            <person name="Hibbett D.S."/>
            <person name="Hoffmeister D."/>
            <person name="Hoegberg N."/>
            <person name="Martin F."/>
            <person name="Grigoriev I.V."/>
            <person name="Watkinson S.C."/>
        </authorList>
    </citation>
    <scope>NUCLEOTIDE SEQUENCE [LARGE SCALE GENOMIC DNA]</scope>
    <source>
        <strain evidence="2">strain S7.3</strain>
    </source>
</reference>
<keyword evidence="2" id="KW-1185">Reference proteome</keyword>
<dbReference type="STRING" id="936435.F8QHH7"/>
<dbReference type="HOGENOM" id="CLU_609977_0_0_1"/>
<dbReference type="EMBL" id="GL945510">
    <property type="protein sequence ID" value="EGN92217.1"/>
    <property type="molecule type" value="Genomic_DNA"/>
</dbReference>
<evidence type="ECO:0000313" key="1">
    <source>
        <dbReference type="EMBL" id="EGN92217.1"/>
    </source>
</evidence>
<organism evidence="2">
    <name type="scientific">Serpula lacrymans var. lacrymans (strain S7.3)</name>
    <name type="common">Dry rot fungus</name>
    <dbReference type="NCBI Taxonomy" id="936435"/>
    <lineage>
        <taxon>Eukaryota</taxon>
        <taxon>Fungi</taxon>
        <taxon>Dikarya</taxon>
        <taxon>Basidiomycota</taxon>
        <taxon>Agaricomycotina</taxon>
        <taxon>Agaricomycetes</taxon>
        <taxon>Agaricomycetidae</taxon>
        <taxon>Boletales</taxon>
        <taxon>Coniophorineae</taxon>
        <taxon>Serpulaceae</taxon>
        <taxon>Serpula</taxon>
    </lineage>
</organism>